<dbReference type="GO" id="GO:0043419">
    <property type="term" value="P:urea catabolic process"/>
    <property type="evidence" value="ECO:0007669"/>
    <property type="project" value="UniProtKB-UniRule"/>
</dbReference>
<dbReference type="Pfam" id="PF00699">
    <property type="entry name" value="Urease_beta"/>
    <property type="match status" value="1"/>
</dbReference>
<comment type="pathway">
    <text evidence="3">Nitrogen metabolism; urea degradation; CO(2) and NH(3) from urea (urease route): step 1/1.</text>
</comment>
<dbReference type="Gene3D" id="2.10.150.10">
    <property type="entry name" value="Urease, beta subunit"/>
    <property type="match status" value="1"/>
</dbReference>
<comment type="subunit">
    <text evidence="3">Heterotrimer of UreA (gamma), UreB (beta) and UreC (alpha) subunits. Three heterotrimers associate to form the active enzyme.</text>
</comment>
<dbReference type="NCBIfam" id="NF009682">
    <property type="entry name" value="PRK13203.1"/>
    <property type="match status" value="1"/>
</dbReference>
<dbReference type="InterPro" id="IPR002019">
    <property type="entry name" value="Urease_beta-like"/>
</dbReference>
<dbReference type="GO" id="GO:0009039">
    <property type="term" value="F:urease activity"/>
    <property type="evidence" value="ECO:0007669"/>
    <property type="project" value="UniProtKB-UniRule"/>
</dbReference>
<evidence type="ECO:0000313" key="4">
    <source>
        <dbReference type="EMBL" id="HIW96410.1"/>
    </source>
</evidence>
<dbReference type="Proteomes" id="UP000824189">
    <property type="component" value="Unassembled WGS sequence"/>
</dbReference>
<dbReference type="CDD" id="cd00407">
    <property type="entry name" value="Urease_beta"/>
    <property type="match status" value="1"/>
</dbReference>
<dbReference type="InterPro" id="IPR050069">
    <property type="entry name" value="Urease_subunit"/>
</dbReference>
<dbReference type="SUPFAM" id="SSF51278">
    <property type="entry name" value="Urease, beta-subunit"/>
    <property type="match status" value="1"/>
</dbReference>
<comment type="caution">
    <text evidence="4">The sequence shown here is derived from an EMBL/GenBank/DDBJ whole genome shotgun (WGS) entry which is preliminary data.</text>
</comment>
<proteinExistence type="inferred from homology"/>
<keyword evidence="1 3" id="KW-0378">Hydrolase</keyword>
<dbReference type="PANTHER" id="PTHR33569">
    <property type="entry name" value="UREASE"/>
    <property type="match status" value="1"/>
</dbReference>
<comment type="similarity">
    <text evidence="3">Belongs to the urease beta subunit family.</text>
</comment>
<reference evidence="4" key="1">
    <citation type="journal article" date="2021" name="PeerJ">
        <title>Extensive microbial diversity within the chicken gut microbiome revealed by metagenomics and culture.</title>
        <authorList>
            <person name="Gilroy R."/>
            <person name="Ravi A."/>
            <person name="Getino M."/>
            <person name="Pursley I."/>
            <person name="Horton D.L."/>
            <person name="Alikhan N.F."/>
            <person name="Baker D."/>
            <person name="Gharbi K."/>
            <person name="Hall N."/>
            <person name="Watson M."/>
            <person name="Adriaenssens E.M."/>
            <person name="Foster-Nyarko E."/>
            <person name="Jarju S."/>
            <person name="Secka A."/>
            <person name="Antonio M."/>
            <person name="Oren A."/>
            <person name="Chaudhuri R.R."/>
            <person name="La Ragione R."/>
            <person name="Hildebrand F."/>
            <person name="Pallen M.J."/>
        </authorList>
    </citation>
    <scope>NUCLEOTIDE SEQUENCE</scope>
    <source>
        <strain evidence="4">4376</strain>
    </source>
</reference>
<dbReference type="EC" id="3.5.1.5" evidence="3"/>
<name>A0A9D1RZJ0_9CORY</name>
<dbReference type="GO" id="GO:0035550">
    <property type="term" value="C:urease complex"/>
    <property type="evidence" value="ECO:0007669"/>
    <property type="project" value="InterPro"/>
</dbReference>
<evidence type="ECO:0000256" key="3">
    <source>
        <dbReference type="HAMAP-Rule" id="MF_01954"/>
    </source>
</evidence>
<dbReference type="NCBIfam" id="TIGR00192">
    <property type="entry name" value="urease_beta"/>
    <property type="match status" value="1"/>
</dbReference>
<dbReference type="AlphaFoldDB" id="A0A9D1RZJ0"/>
<dbReference type="HAMAP" id="MF_01954">
    <property type="entry name" value="Urease_beta"/>
    <property type="match status" value="1"/>
</dbReference>
<dbReference type="PANTHER" id="PTHR33569:SF1">
    <property type="entry name" value="UREASE"/>
    <property type="match status" value="1"/>
</dbReference>
<accession>A0A9D1RZJ0</accession>
<evidence type="ECO:0000256" key="2">
    <source>
        <dbReference type="ARBA" id="ARBA00047778"/>
    </source>
</evidence>
<dbReference type="InterPro" id="IPR036461">
    <property type="entry name" value="Urease_betasu_sf"/>
</dbReference>
<comment type="catalytic activity">
    <reaction evidence="2 3">
        <text>urea + 2 H2O + H(+) = hydrogencarbonate + 2 NH4(+)</text>
        <dbReference type="Rhea" id="RHEA:20557"/>
        <dbReference type="ChEBI" id="CHEBI:15377"/>
        <dbReference type="ChEBI" id="CHEBI:15378"/>
        <dbReference type="ChEBI" id="CHEBI:16199"/>
        <dbReference type="ChEBI" id="CHEBI:17544"/>
        <dbReference type="ChEBI" id="CHEBI:28938"/>
        <dbReference type="EC" id="3.5.1.5"/>
    </reaction>
</comment>
<evidence type="ECO:0000256" key="1">
    <source>
        <dbReference type="ARBA" id="ARBA00022801"/>
    </source>
</evidence>
<dbReference type="EMBL" id="DXFZ01000098">
    <property type="protein sequence ID" value="HIW96410.1"/>
    <property type="molecule type" value="Genomic_DNA"/>
</dbReference>
<sequence>MSGGHTPYITQEGSFELNPGRPTSVITVANTGDRAIQVGSHYHFFEVNPALEFPRAQAWGTHLNIPAGLAIRFEPGDERDVELVDFGGSRTLYGFANLVNGQLDDPEVRERGMDMLDSFLTANNESVTIDSHTAGKE</sequence>
<organism evidence="4 5">
    <name type="scientific">Candidatus Corynebacterium gallistercoris</name>
    <dbReference type="NCBI Taxonomy" id="2838530"/>
    <lineage>
        <taxon>Bacteria</taxon>
        <taxon>Bacillati</taxon>
        <taxon>Actinomycetota</taxon>
        <taxon>Actinomycetes</taxon>
        <taxon>Mycobacteriales</taxon>
        <taxon>Corynebacteriaceae</taxon>
        <taxon>Corynebacterium</taxon>
    </lineage>
</organism>
<protein>
    <recommendedName>
        <fullName evidence="3">Urease subunit beta</fullName>
        <ecNumber evidence="3">3.5.1.5</ecNumber>
    </recommendedName>
    <alternativeName>
        <fullName evidence="3">Urea amidohydrolase subunit beta</fullName>
    </alternativeName>
</protein>
<evidence type="ECO:0000313" key="5">
    <source>
        <dbReference type="Proteomes" id="UP000824189"/>
    </source>
</evidence>
<gene>
    <name evidence="3" type="primary">ureB</name>
    <name evidence="4" type="ORF">H9867_08040</name>
</gene>
<reference evidence="4" key="2">
    <citation type="submission" date="2021-04" db="EMBL/GenBank/DDBJ databases">
        <authorList>
            <person name="Gilroy R."/>
        </authorList>
    </citation>
    <scope>NUCLEOTIDE SEQUENCE</scope>
    <source>
        <strain evidence="4">4376</strain>
    </source>
</reference>
<comment type="subcellular location">
    <subcellularLocation>
        <location evidence="3">Cytoplasm</location>
    </subcellularLocation>
</comment>
<keyword evidence="3" id="KW-0963">Cytoplasm</keyword>